<evidence type="ECO:0000313" key="10">
    <source>
        <dbReference type="EMBL" id="NGZ89960.1"/>
    </source>
</evidence>
<keyword evidence="3" id="KW-1003">Cell membrane</keyword>
<evidence type="ECO:0000256" key="3">
    <source>
        <dbReference type="ARBA" id="ARBA00022475"/>
    </source>
</evidence>
<evidence type="ECO:0000256" key="7">
    <source>
        <dbReference type="ARBA" id="ARBA00023136"/>
    </source>
</evidence>
<dbReference type="PANTHER" id="PTHR43357:SF3">
    <property type="entry name" value="FE(3+)-TRANSPORT SYSTEM PERMEASE PROTEIN FBPB 2"/>
    <property type="match status" value="1"/>
</dbReference>
<feature type="transmembrane region" description="Helical" evidence="8">
    <location>
        <begin position="252"/>
        <end position="270"/>
    </location>
</feature>
<protein>
    <submittedName>
        <fullName evidence="10">Iron ABC transporter permease</fullName>
    </submittedName>
</protein>
<keyword evidence="7 8" id="KW-0472">Membrane</keyword>
<dbReference type="Gene3D" id="1.10.3720.10">
    <property type="entry name" value="MetI-like"/>
    <property type="match status" value="2"/>
</dbReference>
<evidence type="ECO:0000256" key="1">
    <source>
        <dbReference type="ARBA" id="ARBA00004429"/>
    </source>
</evidence>
<evidence type="ECO:0000256" key="2">
    <source>
        <dbReference type="ARBA" id="ARBA00022448"/>
    </source>
</evidence>
<comment type="similarity">
    <text evidence="8">Belongs to the binding-protein-dependent transport system permease family.</text>
</comment>
<name>A0A967DYL9_9FLAO</name>
<feature type="transmembrane region" description="Helical" evidence="8">
    <location>
        <begin position="476"/>
        <end position="493"/>
    </location>
</feature>
<gene>
    <name evidence="10" type="ORF">G7034_06805</name>
</gene>
<evidence type="ECO:0000256" key="6">
    <source>
        <dbReference type="ARBA" id="ARBA00022989"/>
    </source>
</evidence>
<evidence type="ECO:0000313" key="11">
    <source>
        <dbReference type="Proteomes" id="UP000643701"/>
    </source>
</evidence>
<feature type="transmembrane region" description="Helical" evidence="8">
    <location>
        <begin position="302"/>
        <end position="324"/>
    </location>
</feature>
<dbReference type="CDD" id="cd06261">
    <property type="entry name" value="TM_PBP2"/>
    <property type="match status" value="2"/>
</dbReference>
<dbReference type="AlphaFoldDB" id="A0A967DYL9"/>
<sequence>MKQAGSSQESFSFKHRIQRGIRDLNKWTVFTVLILLFIAVPVITIFFKLFGGPGESWGHITNYLLVDYLKNSLYLSVLCTLITLVTGVVSAWLVTRFEFPFRTYLEWLLIIPLAIPGYIMAYAYAGFLDYGGIFSWLISPFGIENFKLDMMNVVGLSFVLGISLFPYVYVSARAFFLTQALNLLEASRLLGVSETKSFFKLIFPLSRPAIVAGLVLVLMEVLNDYGAAQYFGVNTFTTGIFRSWFSLEEPETAIYLSALLLSIVFVLIILEKYQRRKLQYTSPKSGRTSINHRIKLSFPRQLLLSFLVSLPVVLGFLIPVIQLLQWAVKTYTQVFNQDLLWLSLQSFGIAFVAACFTVLFALLLLYFSKWNKIYSVQSAAKLGVLGYAIPGAVVAIGIMIPTLSLDKTFIELGWASKFIINGTLIALVYAYVVRFLAVAYQPLESSSLKVNSSIPDSSKILGMGNFKTFFKIEFPLLKAGMLSAFILVFIDILKELPLTLILKPYHINTLAVKAYGYASDEMVMQASIPSLFIILTALIPVIILNKLLLKNG</sequence>
<accession>A0A967DYL9</accession>
<feature type="transmembrane region" description="Helical" evidence="8">
    <location>
        <begin position="418"/>
        <end position="440"/>
    </location>
</feature>
<feature type="transmembrane region" description="Helical" evidence="8">
    <location>
        <begin position="73"/>
        <end position="95"/>
    </location>
</feature>
<feature type="domain" description="ABC transmembrane type-1" evidence="9">
    <location>
        <begin position="343"/>
        <end position="544"/>
    </location>
</feature>
<dbReference type="InterPro" id="IPR000515">
    <property type="entry name" value="MetI-like"/>
</dbReference>
<organism evidence="10 11">
    <name type="scientific">Psychroflexus maritimus</name>
    <dbReference type="NCBI Taxonomy" id="2714865"/>
    <lineage>
        <taxon>Bacteria</taxon>
        <taxon>Pseudomonadati</taxon>
        <taxon>Bacteroidota</taxon>
        <taxon>Flavobacteriia</taxon>
        <taxon>Flavobacteriales</taxon>
        <taxon>Flavobacteriaceae</taxon>
        <taxon>Psychroflexus</taxon>
    </lineage>
</organism>
<keyword evidence="6 8" id="KW-1133">Transmembrane helix</keyword>
<feature type="transmembrane region" description="Helical" evidence="8">
    <location>
        <begin position="197"/>
        <end position="219"/>
    </location>
</feature>
<dbReference type="PROSITE" id="PS50928">
    <property type="entry name" value="ABC_TM1"/>
    <property type="match status" value="2"/>
</dbReference>
<evidence type="ECO:0000256" key="5">
    <source>
        <dbReference type="ARBA" id="ARBA00022692"/>
    </source>
</evidence>
<feature type="transmembrane region" description="Helical" evidence="8">
    <location>
        <begin position="528"/>
        <end position="549"/>
    </location>
</feature>
<proteinExistence type="inferred from homology"/>
<dbReference type="EMBL" id="JAANAS010000049">
    <property type="protein sequence ID" value="NGZ89960.1"/>
    <property type="molecule type" value="Genomic_DNA"/>
</dbReference>
<keyword evidence="5 8" id="KW-0812">Transmembrane</keyword>
<evidence type="ECO:0000256" key="8">
    <source>
        <dbReference type="RuleBase" id="RU363032"/>
    </source>
</evidence>
<comment type="caution">
    <text evidence="10">The sequence shown here is derived from an EMBL/GenBank/DDBJ whole genome shotgun (WGS) entry which is preliminary data.</text>
</comment>
<dbReference type="GO" id="GO:0055085">
    <property type="term" value="P:transmembrane transport"/>
    <property type="evidence" value="ECO:0007669"/>
    <property type="project" value="InterPro"/>
</dbReference>
<feature type="transmembrane region" description="Helical" evidence="8">
    <location>
        <begin position="153"/>
        <end position="176"/>
    </location>
</feature>
<dbReference type="Pfam" id="PF00528">
    <property type="entry name" value="BPD_transp_1"/>
    <property type="match status" value="2"/>
</dbReference>
<comment type="subcellular location">
    <subcellularLocation>
        <location evidence="1">Cell inner membrane</location>
        <topology evidence="1">Multi-pass membrane protein</topology>
    </subcellularLocation>
    <subcellularLocation>
        <location evidence="8">Cell membrane</location>
        <topology evidence="8">Multi-pass membrane protein</topology>
    </subcellularLocation>
</comment>
<dbReference type="Proteomes" id="UP000643701">
    <property type="component" value="Unassembled WGS sequence"/>
</dbReference>
<dbReference type="PANTHER" id="PTHR43357">
    <property type="entry name" value="INNER MEMBRANE ABC TRANSPORTER PERMEASE PROTEIN YDCV"/>
    <property type="match status" value="1"/>
</dbReference>
<keyword evidence="2 8" id="KW-0813">Transport</keyword>
<keyword evidence="4" id="KW-0997">Cell inner membrane</keyword>
<keyword evidence="11" id="KW-1185">Reference proteome</keyword>
<feature type="transmembrane region" description="Helical" evidence="8">
    <location>
        <begin position="27"/>
        <end position="47"/>
    </location>
</feature>
<feature type="transmembrane region" description="Helical" evidence="8">
    <location>
        <begin position="107"/>
        <end position="133"/>
    </location>
</feature>
<feature type="domain" description="ABC transmembrane type-1" evidence="9">
    <location>
        <begin position="69"/>
        <end position="271"/>
    </location>
</feature>
<feature type="transmembrane region" description="Helical" evidence="8">
    <location>
        <begin position="379"/>
        <end position="398"/>
    </location>
</feature>
<dbReference type="InterPro" id="IPR035906">
    <property type="entry name" value="MetI-like_sf"/>
</dbReference>
<evidence type="ECO:0000259" key="9">
    <source>
        <dbReference type="PROSITE" id="PS50928"/>
    </source>
</evidence>
<evidence type="ECO:0000256" key="4">
    <source>
        <dbReference type="ARBA" id="ARBA00022519"/>
    </source>
</evidence>
<dbReference type="SUPFAM" id="SSF161098">
    <property type="entry name" value="MetI-like"/>
    <property type="match status" value="2"/>
</dbReference>
<reference evidence="10" key="1">
    <citation type="submission" date="2020-03" db="EMBL/GenBank/DDBJ databases">
        <title>Psychroflexus Maritimus sp. nov., isolate from marine sediment.</title>
        <authorList>
            <person name="Zhong Y.-L."/>
        </authorList>
    </citation>
    <scope>NUCLEOTIDE SEQUENCE</scope>
    <source>
        <strain evidence="10">C1</strain>
    </source>
</reference>
<dbReference type="GO" id="GO:0005886">
    <property type="term" value="C:plasma membrane"/>
    <property type="evidence" value="ECO:0007669"/>
    <property type="project" value="UniProtKB-SubCell"/>
</dbReference>
<dbReference type="RefSeq" id="WP_166400218.1">
    <property type="nucleotide sequence ID" value="NZ_JAANAS010000049.1"/>
</dbReference>
<feature type="transmembrane region" description="Helical" evidence="8">
    <location>
        <begin position="344"/>
        <end position="367"/>
    </location>
</feature>